<dbReference type="AlphaFoldDB" id="A0A7J7CPB7"/>
<reference evidence="2 3" key="1">
    <citation type="journal article" date="2020" name="Nat. Commun.">
        <title>Genome of Tripterygium wilfordii and identification of cytochrome P450 involved in triptolide biosynthesis.</title>
        <authorList>
            <person name="Tu L."/>
            <person name="Su P."/>
            <person name="Zhang Z."/>
            <person name="Gao L."/>
            <person name="Wang J."/>
            <person name="Hu T."/>
            <person name="Zhou J."/>
            <person name="Zhang Y."/>
            <person name="Zhao Y."/>
            <person name="Liu Y."/>
            <person name="Song Y."/>
            <person name="Tong Y."/>
            <person name="Lu Y."/>
            <person name="Yang J."/>
            <person name="Xu C."/>
            <person name="Jia M."/>
            <person name="Peters R.J."/>
            <person name="Huang L."/>
            <person name="Gao W."/>
        </authorList>
    </citation>
    <scope>NUCLEOTIDE SEQUENCE [LARGE SCALE GENOMIC DNA]</scope>
    <source>
        <strain evidence="3">cv. XIE 37</strain>
        <tissue evidence="2">Leaf</tissue>
    </source>
</reference>
<comment type="caution">
    <text evidence="2">The sequence shown here is derived from an EMBL/GenBank/DDBJ whole genome shotgun (WGS) entry which is preliminary data.</text>
</comment>
<evidence type="ECO:0000313" key="2">
    <source>
        <dbReference type="EMBL" id="KAF5735911.1"/>
    </source>
</evidence>
<keyword evidence="1" id="KW-0472">Membrane</keyword>
<sequence>MLQDEREFFHYFTLWLNHCNQLPYVEKFWLLIVLYASSGSVYYSITNFGFHRLKLIIIVYYWQLVTSSFGLYWNLSLTRDGKHQIARTGGASNCYIHQFLQLTWFG</sequence>
<evidence type="ECO:0000313" key="3">
    <source>
        <dbReference type="Proteomes" id="UP000593562"/>
    </source>
</evidence>
<accession>A0A7J7CPB7</accession>
<dbReference type="Proteomes" id="UP000593562">
    <property type="component" value="Unassembled WGS sequence"/>
</dbReference>
<feature type="transmembrane region" description="Helical" evidence="1">
    <location>
        <begin position="57"/>
        <end position="75"/>
    </location>
</feature>
<dbReference type="InParanoid" id="A0A7J7CPB7"/>
<evidence type="ECO:0000256" key="1">
    <source>
        <dbReference type="SAM" id="Phobius"/>
    </source>
</evidence>
<feature type="transmembrane region" description="Helical" evidence="1">
    <location>
        <begin position="28"/>
        <end position="45"/>
    </location>
</feature>
<proteinExistence type="predicted"/>
<keyword evidence="1" id="KW-0812">Transmembrane</keyword>
<organism evidence="2 3">
    <name type="scientific">Tripterygium wilfordii</name>
    <name type="common">Thunder God vine</name>
    <dbReference type="NCBI Taxonomy" id="458696"/>
    <lineage>
        <taxon>Eukaryota</taxon>
        <taxon>Viridiplantae</taxon>
        <taxon>Streptophyta</taxon>
        <taxon>Embryophyta</taxon>
        <taxon>Tracheophyta</taxon>
        <taxon>Spermatophyta</taxon>
        <taxon>Magnoliopsida</taxon>
        <taxon>eudicotyledons</taxon>
        <taxon>Gunneridae</taxon>
        <taxon>Pentapetalae</taxon>
        <taxon>rosids</taxon>
        <taxon>fabids</taxon>
        <taxon>Celastrales</taxon>
        <taxon>Celastraceae</taxon>
        <taxon>Tripterygium</taxon>
    </lineage>
</organism>
<protein>
    <submittedName>
        <fullName evidence="2">Uncharacterized protein</fullName>
    </submittedName>
</protein>
<keyword evidence="3" id="KW-1185">Reference proteome</keyword>
<dbReference type="EMBL" id="JAAARO010000014">
    <property type="protein sequence ID" value="KAF5735911.1"/>
    <property type="molecule type" value="Genomic_DNA"/>
</dbReference>
<keyword evidence="1" id="KW-1133">Transmembrane helix</keyword>
<name>A0A7J7CPB7_TRIWF</name>
<gene>
    <name evidence="2" type="ORF">HS088_TW14G00041</name>
</gene>